<evidence type="ECO:0000256" key="3">
    <source>
        <dbReference type="ARBA" id="ARBA00022729"/>
    </source>
</evidence>
<feature type="transmembrane region" description="Helical" evidence="4">
    <location>
        <begin position="21"/>
        <end position="39"/>
    </location>
</feature>
<evidence type="ECO:0000313" key="7">
    <source>
        <dbReference type="Proteomes" id="UP001152467"/>
    </source>
</evidence>
<keyword evidence="4" id="KW-0472">Membrane</keyword>
<evidence type="ECO:0000313" key="8">
    <source>
        <dbReference type="Proteomes" id="UP001152485"/>
    </source>
</evidence>
<evidence type="ECO:0000313" key="6">
    <source>
        <dbReference type="EMBL" id="CAH9051978.1"/>
    </source>
</evidence>
<comment type="caution">
    <text evidence="5">The sequence shown here is derived from an EMBL/GenBank/DDBJ whole genome shotgun (WGS) entry which is preliminary data.</text>
</comment>
<keyword evidence="3" id="KW-0732">Signal</keyword>
<dbReference type="Proteomes" id="UP001152485">
    <property type="component" value="Unassembled WGS sequence"/>
</dbReference>
<reference evidence="5 8" key="1">
    <citation type="submission" date="2022-07" db="EMBL/GenBank/DDBJ databases">
        <authorList>
            <person name="Criscuolo A."/>
        </authorList>
    </citation>
    <scope>NUCLEOTIDE SEQUENCE</scope>
    <source>
        <strain evidence="8">CIP 111951</strain>
        <strain evidence="5">CIP111854</strain>
        <strain evidence="6">CIP111951</strain>
    </source>
</reference>
<evidence type="ECO:0000313" key="5">
    <source>
        <dbReference type="EMBL" id="CAH9049907.1"/>
    </source>
</evidence>
<keyword evidence="4" id="KW-0812">Transmembrane</keyword>
<dbReference type="Proteomes" id="UP001152467">
    <property type="component" value="Unassembled WGS sequence"/>
</dbReference>
<dbReference type="InterPro" id="IPR018900">
    <property type="entry name" value="Curli_CsgE"/>
</dbReference>
<sequence length="147" mass="16317">MSIECISKLIPERFSLFIKSIRVFVTTVIMCSFLLMSTMSKSADIGGFLLDQSISRSGHEFYRQLSVLWQDIPSTAGATVTIKETLIPKAGTILTVELNNQMVYTTYLGRRLKPIDDQVEQAALILIKVLASNNFSKFSDDLSSSGL</sequence>
<accession>A0A9W4QRS2</accession>
<evidence type="ECO:0000256" key="4">
    <source>
        <dbReference type="SAM" id="Phobius"/>
    </source>
</evidence>
<evidence type="ECO:0000256" key="2">
    <source>
        <dbReference type="ARBA" id="ARBA00014024"/>
    </source>
</evidence>
<keyword evidence="4" id="KW-1133">Transmembrane helix</keyword>
<protein>
    <recommendedName>
        <fullName evidence="2">Curli production assembly/transport component CsgE</fullName>
    </recommendedName>
</protein>
<dbReference type="Pfam" id="PF10627">
    <property type="entry name" value="CsgE"/>
    <property type="match status" value="1"/>
</dbReference>
<dbReference type="EMBL" id="CAMAPC010000001">
    <property type="protein sequence ID" value="CAH9049907.1"/>
    <property type="molecule type" value="Genomic_DNA"/>
</dbReference>
<name>A0A9W4QRS2_9GAMM</name>
<dbReference type="AlphaFoldDB" id="A0A9W4QRS2"/>
<proteinExistence type="predicted"/>
<dbReference type="EMBL" id="CAMAPD010000002">
    <property type="protein sequence ID" value="CAH9051978.1"/>
    <property type="molecule type" value="Genomic_DNA"/>
</dbReference>
<comment type="function">
    <text evidence="1">May be involved in the biogenesis of curli organelles.</text>
</comment>
<evidence type="ECO:0000256" key="1">
    <source>
        <dbReference type="ARBA" id="ARBA00003989"/>
    </source>
</evidence>
<organism evidence="5 7">
    <name type="scientific">Pseudoalteromonas holothuriae</name>
    <dbReference type="NCBI Taxonomy" id="2963714"/>
    <lineage>
        <taxon>Bacteria</taxon>
        <taxon>Pseudomonadati</taxon>
        <taxon>Pseudomonadota</taxon>
        <taxon>Gammaproteobacteria</taxon>
        <taxon>Alteromonadales</taxon>
        <taxon>Pseudoalteromonadaceae</taxon>
        <taxon>Pseudoalteromonas</taxon>
    </lineage>
</organism>
<gene>
    <name evidence="5" type="ORF">PSECIP111854_00407</name>
    <name evidence="6" type="ORF">PSECIP111951_00512</name>
</gene>
<keyword evidence="7" id="KW-1185">Reference proteome</keyword>